<organism evidence="4 5">
    <name type="scientific">Yoonia maricola</name>
    <dbReference type="NCBI Taxonomy" id="420999"/>
    <lineage>
        <taxon>Bacteria</taxon>
        <taxon>Pseudomonadati</taxon>
        <taxon>Pseudomonadota</taxon>
        <taxon>Alphaproteobacteria</taxon>
        <taxon>Rhodobacterales</taxon>
        <taxon>Paracoccaceae</taxon>
        <taxon>Yoonia</taxon>
    </lineage>
</organism>
<evidence type="ECO:0000313" key="4">
    <source>
        <dbReference type="EMBL" id="PJI86442.1"/>
    </source>
</evidence>
<protein>
    <submittedName>
        <fullName evidence="4">Putative Zn finger-like uncharacterized protein</fullName>
    </submittedName>
</protein>
<dbReference type="Pfam" id="PF13717">
    <property type="entry name" value="Zn_ribbon_4"/>
    <property type="match status" value="1"/>
</dbReference>
<comment type="caution">
    <text evidence="4">The sequence shown here is derived from an EMBL/GenBank/DDBJ whole genome shotgun (WGS) entry which is preliminary data.</text>
</comment>
<evidence type="ECO:0000259" key="3">
    <source>
        <dbReference type="Pfam" id="PF13717"/>
    </source>
</evidence>
<gene>
    <name evidence="4" type="ORF">BC777_2811</name>
</gene>
<feature type="region of interest" description="Disordered" evidence="1">
    <location>
        <begin position="39"/>
        <end position="98"/>
    </location>
</feature>
<evidence type="ECO:0000313" key="5">
    <source>
        <dbReference type="Proteomes" id="UP000228531"/>
    </source>
</evidence>
<accession>A0A2M8W6C4</accession>
<feature type="domain" description="Zinc finger/thioredoxin putative" evidence="3">
    <location>
        <begin position="1"/>
        <end position="36"/>
    </location>
</feature>
<dbReference type="RefSeq" id="WP_245834360.1">
    <property type="nucleotide sequence ID" value="NZ_PGTY01000002.1"/>
</dbReference>
<keyword evidence="2" id="KW-1133">Transmembrane helix</keyword>
<keyword evidence="2" id="KW-0472">Membrane</keyword>
<dbReference type="NCBIfam" id="TIGR02098">
    <property type="entry name" value="MJ0042_CXXC"/>
    <property type="match status" value="1"/>
</dbReference>
<keyword evidence="2" id="KW-0812">Transmembrane</keyword>
<dbReference type="Proteomes" id="UP000228531">
    <property type="component" value="Unassembled WGS sequence"/>
</dbReference>
<dbReference type="EMBL" id="PGTY01000002">
    <property type="protein sequence ID" value="PJI86442.1"/>
    <property type="molecule type" value="Genomic_DNA"/>
</dbReference>
<evidence type="ECO:0000256" key="2">
    <source>
        <dbReference type="SAM" id="Phobius"/>
    </source>
</evidence>
<reference evidence="4 5" key="1">
    <citation type="submission" date="2017-11" db="EMBL/GenBank/DDBJ databases">
        <title>Genomic Encyclopedia of Archaeal and Bacterial Type Strains, Phase II (KMG-II): From Individual Species to Whole Genera.</title>
        <authorList>
            <person name="Goeker M."/>
        </authorList>
    </citation>
    <scope>NUCLEOTIDE SEQUENCE [LARGE SCALE GENOMIC DNA]</scope>
    <source>
        <strain evidence="4 5">DSM 29128</strain>
    </source>
</reference>
<keyword evidence="5" id="KW-1185">Reference proteome</keyword>
<name>A0A2M8W6C4_9RHOB</name>
<sequence>MRLICPNCDAQYEVSDDAIPPGGRDVQCSNCQQSWFQTEKPTVPGREQATVAAASEPSEPVEETEAPDAAADDEVAAETPAEVDVEEAKPAPAPQRKPLDDAVANILREEAALGTAAATTSAIAKPPSTEAAKPAAPVTADETRQRIAQMTVDEGGTSKGGKAPPNTAAEDSADAAHLRTVPSINEINATLRARAQANDTSGLTEAEKEEAVQRKGFRRGFFFILIVLAILILPYIFADQITENLPQTTDIMASYVITVDKLRLALNEMISGLTSG</sequence>
<feature type="transmembrane region" description="Helical" evidence="2">
    <location>
        <begin position="220"/>
        <end position="238"/>
    </location>
</feature>
<dbReference type="AlphaFoldDB" id="A0A2M8W6C4"/>
<evidence type="ECO:0000256" key="1">
    <source>
        <dbReference type="SAM" id="MobiDB-lite"/>
    </source>
</evidence>
<proteinExistence type="predicted"/>
<dbReference type="InterPro" id="IPR011723">
    <property type="entry name" value="Znf/thioredoxin_put"/>
</dbReference>
<feature type="region of interest" description="Disordered" evidence="1">
    <location>
        <begin position="117"/>
        <end position="174"/>
    </location>
</feature>
<feature type="compositionally biased region" description="Acidic residues" evidence="1">
    <location>
        <begin position="59"/>
        <end position="85"/>
    </location>
</feature>